<dbReference type="EMBL" id="FOZZ01000005">
    <property type="protein sequence ID" value="SFS81195.1"/>
    <property type="molecule type" value="Genomic_DNA"/>
</dbReference>
<name>A0A1I6SW57_9SPHI</name>
<feature type="domain" description="Ig-like" evidence="3">
    <location>
        <begin position="1891"/>
        <end position="1977"/>
    </location>
</feature>
<feature type="domain" description="DUF11" evidence="2">
    <location>
        <begin position="1292"/>
        <end position="1388"/>
    </location>
</feature>
<feature type="domain" description="DUF11" evidence="2">
    <location>
        <begin position="3374"/>
        <end position="3497"/>
    </location>
</feature>
<feature type="region of interest" description="Disordered" evidence="1">
    <location>
        <begin position="3210"/>
        <end position="3233"/>
    </location>
</feature>
<dbReference type="Pfam" id="PF19081">
    <property type="entry name" value="Ig_7"/>
    <property type="match status" value="2"/>
</dbReference>
<feature type="region of interest" description="Disordered" evidence="1">
    <location>
        <begin position="1245"/>
        <end position="1278"/>
    </location>
</feature>
<dbReference type="InterPro" id="IPR001434">
    <property type="entry name" value="OmcB-like_DUF11"/>
</dbReference>
<accession>A0A1I6SW57</accession>
<sequence length="3684" mass="388467">MKKEAQNPKKWDNRGMGYLFMLMAFCWSLFLPDLARGQTKTVASNVEALTENKPGIWGRNQPTVQNPGNASSDNGDYARVWASPGVLLGGGSYTGKIELRFSNPVPANQWSYVRIGANDGLLRVLLAGSLGNTLGTVVGGLLLGNQEFEVDVLDGTTSRLKRSNTEGFTTDRVRLVLDGQGNTYIAVRPAYSYDRIHLTNRSISAIGLGAQYTLDVYSAVTYGAGGTNCGRPFFTSFDGGSGIGLTVADFDDQHLNRAIDADPNSYSLLKSTGVLDLSVAREFSQYFYFPTTSSENHSVNIKLDLGSGGAINTDLLGGIEVVFTKWNTTTAEYDVVYRRSLQSSLLNNTDALALLQSGQPITATFGPGRAFDRLEIKLNSTLGLSLLGNGVRIYDVQRYSGVSGCINPELGAVPAATPGPLQTPSCATSLIDFDNVDFAHKAVDGNNETFATLHADAGGLLVSGPTSGWIEMDMGAVLPANRTTYVRINYDEDVLNTLLGGSLGKLVTDLANNLLLGNQYFQIEAKNGASTTVLDRRSSNGFEGASYIGNGTVTLVQDNIGRFYLAITPDADYDRIRISNHVVALLATGKKASLDVYNACFELGTDVCFPANFTSYTGSGLNLSVGDISEAKVVNPYRAISANSSEYSEISLGVAAIGAQVFQSVYFNHPSQIGDYVKVRLAAPPSVLALDAIGNYQIRFFNGDQQVEEHVLSQGLINNLDLLALFQSGGAVTLEFTPAVVFDRVDIGIQSVLSASLATPTLRLYNVSRHGVQCPEVPGVSPFDSPVCATSLLAAHNADDVQYLFDDDFDSFAVLNSGAGTLLGLFGSNKEGFVEMGYDHTVPAGTTSYIRIDFDQDILNGLLGGSLGNVVSSLVNGLLLGDHFFEVDVKNNSTSVVSASSATASAGGNDAIRVVRDAQGRYYIAVTPDQPYTSIRITAKTAAAVSLLATPNTMHVYGMCYDASTDVCLDAFATSYEYTGLSLSVNDLGAAGVTNPHYAINGNPTQYSEISNGTLGVGTSTKQWIFFNSMSKADDVTTISFRTQANVATVDILGNLVIQAYAGNDLVHTLDWGTNGLINGINVLQLVQNSQPVNLPYTPGVPYDRISIGVKTLVGVEAFPALRVYNVQRECTEPRFVAWKSFEVDGDPAIKTVQGGETVEYTIHVRNTGAVPLVDFTVTDVIPAYTTYVDGSADTDGGAYDNGTNTLTFSGVHVGVGETETLTFSVAVDADLTAVPAISNVALVKENPTDTGTETFPPDSADPNEPDDSGDTGTDIPVDAVSDVTTWKGYSIANGPSTTTVSGGEQVTYTIYIRNNGNQDLTGVEVVDKIPAGTAFVSATNSGAVNGNNEVVFENIDIAVGAMVSVSFTVDVANNLTGLKEISNVAFVDYGGTTPKGTVPPADPANPADGPDAAAMPGTPTIIPVTDNLSVVAWKSYKVDDDASVTSVKGGEIVEYTIHVRNTGNKQLTGVVIADELPADVTHVSGGTLDGNIVRFGATTPITIGFGQTVTRTFSVKVNTDLTGVDVISNIATVTGTGILTPVPTTPPLDNENPTDPSPTPGPTDIPVADDSKVTFTKVGEDATGLKKITAGQTLTYTLTVENTGNKALTGVTITDPMDAIPDYFEDQVEVNGVLQTVVGGTGITHIVGNLEVGESATITIQVTAQAALLNNDPIVNIATVTYTKEGNTTVSETATETVLSDCDPVSAADIVVALVGAICAGEQVELDAALAAGSALPAGADFVWRRGSDSGPIVHTGETYTPTLTTAGTHTFYVSIEGGRACFQTPGKVVTVTVNPRATASDITTTDDALCEGGSVDLSTLVSSTVAEATFKYYADAALTTELPSNTVTPAVGTHVYYVTVSGTNICENAPNTAAQIVVTVSPRAVATDIAAQNETICEGDEKNLVASLAPGVAIDNPVFRWYTDADLTTLVHTGASFTPSPALTVSTTYYLTVSGTGICENLPAEAKEVTVTVTPRGKAEFILITGPNAACEGENITLNAALNPLNPANPAIVNPVFKWYADAALTQLIHTGAELIMTANTVGLNTLYVTVEGDNYCPNAVGTAQTHGITVHEMPIISLPGGQTNYAIPVNSVLDLSGYTVTPGTATVTWYDENNTVIPVGDVAVRLANISFATEGTYTFRVTAENGGGCTASEIITITVFDPDNCPPEMERVYASSQSWASAITGGVSNAGRAVDGNVKTYSTLTTGVGLLGIGTVWQNLNFGHTVPAGTPVTIKLGKEYSGLMLAGGITVVGLNGNATIGPLRGVQGGILDLLNSDNVVEFTFVPTDGSGIPQPYTGVRVVQGALVSVAQNARLYGAYYTIEGAVDCDPIDSDTNKDILDLYHGVRDIGLGVASSLATVKDPWRAVDNDPNTFAEMWAGAGILNQGFITPVFKSRSMPTDSLHITLAIPGQPVLSLSLLTNIKIQRYLGNTKVGAEIRPLDQNILGLRLLGLMGDGSQKAVLTIAADGLVYDRVDIAYDKFVSVLGDFVNIYDVAVAPKIANVYDGSMNFELCPSDNLQIQMQDACTTYEVYDQSGTPLVTTDNLNFELPSGIQPGTYTFKVRAMRFGCAVGPLEEITVVINEMAVINAAGQPQDQEVAAGAEASFTVDVSNAASIQATYQWEESTDDGGTWTAIDGVANPSAVASTLTVLVPADQPVGKMAEYRVQVSSDEGCDVFSAAAVLNVVKDYGLDDDAIVKAGQNNNENAVAGREYTYTVTVENKGPSTILNGTTLYFRDIVSSGQTIQSVDFGGVHPTVGMNGRFDLQMVNDITAGATFSFDVTVLVDAAAPDKISNTVYIWQDDPQTDVDNPDGIAETPEIDVDRDYGFDDDAIAKVGQHGNENAIAGTPYTYTVTVENQGPSTILHGTTLYFHDVVSPGQTLQSVTYAGNTQSLGADGLFSLAVNGPLEAGDSFTFDVAVLVAADAPATIKNEIQLWQDNPGTDINNLATPDATGETPPINVDRDYGFDDDAINKEGNGGAVAGEAYTYTVTVENQGPSIILAGTPIYFRDVIGTGQTLQSVSYAGVTQSLAANGLFHLEMANDVAVNATFTFNVTVMVDSDAPTFISNKIQIWQNNPGTDPDNLSTPDGEDETDPIPVDRVSKVSITKVADQPLVKAGEETTFTLTITNVGPSVMEANREITLKEHPGTGVTITGYQVVSGSGTVQGTGNDAIVTTTGKIALGERIVVRVTAMVSADAPATIKNGVAAWGPDTPTADNPDDEDETPGIDVDRESKVSITKIADEARVTAGEETTFTLTITNVGPSVMEANREITVKERPGTGVTITGYQIVSGSGTIQGTGNDAVITTTDKIALGETIVVRVTTMVDEDASDKITNGVAVWGPDTPTTDDPDDEDETPEIDVDRVSVMSITKVADEARVKEGESTTFTVTITNDGPSAIAVGKAIRLEELPGEGIRITGYQMLSNNATIVGTENTAMVTTTAVIPVGGNIIVSVEAEVEESPDTPETITNGIRVWGPDKPTTEDPDDEDETEPVPVDLIRINAVDDFAETKAAVSVTIDVLENDIAESAAIDPTSIEIVTSSPGATIEILSNGQIVYTPSRDQIGEDTFTYRVRDVNGRWSNIATVTVNILPNDLVIPTIITPNGDGRNDRLVIGGREMYDRISVTIINRWGNEVYRNDNYQDEWEGRGLNDGTYFISVKAIRGSSTTDVKSTVLIKRN</sequence>
<dbReference type="Pfam" id="PF17963">
    <property type="entry name" value="Big_9"/>
    <property type="match status" value="1"/>
</dbReference>
<keyword evidence="5" id="KW-1185">Reference proteome</keyword>
<feature type="region of interest" description="Disordered" evidence="1">
    <location>
        <begin position="1539"/>
        <end position="1569"/>
    </location>
</feature>
<evidence type="ECO:0000259" key="2">
    <source>
        <dbReference type="Pfam" id="PF01345"/>
    </source>
</evidence>
<evidence type="ECO:0000259" key="3">
    <source>
        <dbReference type="Pfam" id="PF19081"/>
    </source>
</evidence>
<dbReference type="PANTHER" id="PTHR34819:SF3">
    <property type="entry name" value="CELL SURFACE PROTEIN"/>
    <property type="match status" value="1"/>
</dbReference>
<evidence type="ECO:0000256" key="1">
    <source>
        <dbReference type="SAM" id="MobiDB-lite"/>
    </source>
</evidence>
<dbReference type="PANTHER" id="PTHR34819">
    <property type="entry name" value="LARGE CYSTEINE-RICH PERIPLASMIC PROTEIN OMCB"/>
    <property type="match status" value="1"/>
</dbReference>
<protein>
    <submittedName>
        <fullName evidence="4">Conserved repeat domain-containing protein/gliding motility-associated C-terminal domain-containing protein</fullName>
    </submittedName>
</protein>
<evidence type="ECO:0000313" key="4">
    <source>
        <dbReference type="EMBL" id="SFS81195.1"/>
    </source>
</evidence>
<feature type="compositionally biased region" description="Polar residues" evidence="1">
    <location>
        <begin position="3078"/>
        <end position="3091"/>
    </location>
</feature>
<dbReference type="Gene3D" id="2.60.40.3440">
    <property type="match status" value="1"/>
</dbReference>
<organism evidence="4 5">
    <name type="scientific">Sphingobacterium wenxiniae</name>
    <dbReference type="NCBI Taxonomy" id="683125"/>
    <lineage>
        <taxon>Bacteria</taxon>
        <taxon>Pseudomonadati</taxon>
        <taxon>Bacteroidota</taxon>
        <taxon>Sphingobacteriia</taxon>
        <taxon>Sphingobacteriales</taxon>
        <taxon>Sphingobacteriaceae</taxon>
        <taxon>Sphingobacterium</taxon>
    </lineage>
</organism>
<feature type="compositionally biased region" description="Acidic residues" evidence="1">
    <location>
        <begin position="3352"/>
        <end position="3363"/>
    </location>
</feature>
<feature type="region of interest" description="Disordered" evidence="1">
    <location>
        <begin position="3463"/>
        <end position="3497"/>
    </location>
</feature>
<feature type="domain" description="DUF11" evidence="2">
    <location>
        <begin position="3241"/>
        <end position="3362"/>
    </location>
</feature>
<feature type="region of interest" description="Disordered" evidence="1">
    <location>
        <begin position="3078"/>
        <end position="3099"/>
    </location>
</feature>
<dbReference type="STRING" id="683125.SAMN05660206_105118"/>
<feature type="region of interest" description="Disordered" evidence="1">
    <location>
        <begin position="3341"/>
        <end position="3363"/>
    </location>
</feature>
<feature type="domain" description="DUF11" evidence="2">
    <location>
        <begin position="3109"/>
        <end position="3223"/>
    </location>
</feature>
<proteinExistence type="predicted"/>
<feature type="domain" description="DUF11" evidence="2">
    <location>
        <begin position="1151"/>
        <end position="1251"/>
    </location>
</feature>
<dbReference type="InterPro" id="IPR044023">
    <property type="entry name" value="Ig_7"/>
</dbReference>
<dbReference type="InterPro" id="IPR047589">
    <property type="entry name" value="DUF11_rpt"/>
</dbReference>
<feature type="domain" description="DUF11" evidence="2">
    <location>
        <begin position="2707"/>
        <end position="2814"/>
    </location>
</feature>
<dbReference type="Proteomes" id="UP000198785">
    <property type="component" value="Unassembled WGS sequence"/>
</dbReference>
<gene>
    <name evidence="4" type="ORF">SAMN05660206_105118</name>
</gene>
<evidence type="ECO:0000313" key="5">
    <source>
        <dbReference type="Proteomes" id="UP000198785"/>
    </source>
</evidence>
<dbReference type="InterPro" id="IPR051172">
    <property type="entry name" value="Chlamydia_OmcB"/>
</dbReference>
<dbReference type="NCBIfam" id="TIGR01451">
    <property type="entry name" value="B_ant_repeat"/>
    <property type="match status" value="4"/>
</dbReference>
<feature type="compositionally biased region" description="Acidic residues" evidence="1">
    <location>
        <begin position="3488"/>
        <end position="3497"/>
    </location>
</feature>
<feature type="domain" description="DUF11" evidence="2">
    <location>
        <begin position="1439"/>
        <end position="1537"/>
    </location>
</feature>
<dbReference type="Pfam" id="PF01345">
    <property type="entry name" value="DUF11"/>
    <property type="match status" value="8"/>
</dbReference>
<feature type="domain" description="DUF11" evidence="2">
    <location>
        <begin position="1588"/>
        <end position="1695"/>
    </location>
</feature>
<feature type="domain" description="Ig-like" evidence="3">
    <location>
        <begin position="1716"/>
        <end position="1797"/>
    </location>
</feature>
<dbReference type="Pfam" id="PF13585">
    <property type="entry name" value="CHU_C"/>
    <property type="match status" value="1"/>
</dbReference>
<dbReference type="RefSeq" id="WP_170852625.1">
    <property type="nucleotide sequence ID" value="NZ_FOZZ01000005.1"/>
</dbReference>
<reference evidence="4 5" key="1">
    <citation type="submission" date="2016-10" db="EMBL/GenBank/DDBJ databases">
        <authorList>
            <person name="de Groot N.N."/>
        </authorList>
    </citation>
    <scope>NUCLEOTIDE SEQUENCE [LARGE SCALE GENOMIC DNA]</scope>
    <source>
        <strain evidence="4 5">DSM 22789</strain>
    </source>
</reference>